<evidence type="ECO:0000256" key="6">
    <source>
        <dbReference type="ARBA" id="ARBA00023118"/>
    </source>
</evidence>
<organism evidence="8 9">
    <name type="scientific">Alosa alosa</name>
    <name type="common">allis shad</name>
    <dbReference type="NCBI Taxonomy" id="278164"/>
    <lineage>
        <taxon>Eukaryota</taxon>
        <taxon>Metazoa</taxon>
        <taxon>Chordata</taxon>
        <taxon>Craniata</taxon>
        <taxon>Vertebrata</taxon>
        <taxon>Euteleostomi</taxon>
        <taxon>Actinopterygii</taxon>
        <taxon>Neopterygii</taxon>
        <taxon>Teleostei</taxon>
        <taxon>Clupei</taxon>
        <taxon>Clupeiformes</taxon>
        <taxon>Clupeoidei</taxon>
        <taxon>Clupeidae</taxon>
        <taxon>Alosa</taxon>
    </lineage>
</organism>
<evidence type="ECO:0000313" key="8">
    <source>
        <dbReference type="EMBL" id="KAG5262949.1"/>
    </source>
</evidence>
<reference evidence="8" key="1">
    <citation type="submission" date="2020-10" db="EMBL/GenBank/DDBJ databases">
        <title>Chromosome-scale genome assembly of the Allis shad, Alosa alosa.</title>
        <authorList>
            <person name="Margot Z."/>
            <person name="Christophe K."/>
            <person name="Cabau C."/>
            <person name="Louis A."/>
            <person name="Berthelot C."/>
            <person name="Parey E."/>
            <person name="Roest Crollius H."/>
            <person name="Montfort J."/>
            <person name="Robinson-Rechavi M."/>
            <person name="Bucao C."/>
            <person name="Bouchez O."/>
            <person name="Gislard M."/>
            <person name="Lluch J."/>
            <person name="Milhes M."/>
            <person name="Lampietro C."/>
            <person name="Lopez Roques C."/>
            <person name="Donnadieu C."/>
            <person name="Braasch I."/>
            <person name="Desvignes T."/>
            <person name="Postlethwait J."/>
            <person name="Bobe J."/>
            <person name="Guiguen Y."/>
        </authorList>
    </citation>
    <scope>NUCLEOTIDE SEQUENCE</scope>
    <source>
        <strain evidence="8">M-15738</strain>
        <tissue evidence="8">Blood</tissue>
    </source>
</reference>
<keyword evidence="7" id="KW-1015">Disulfide bond</keyword>
<dbReference type="Proteomes" id="UP000823561">
    <property type="component" value="Chromosome 22"/>
</dbReference>
<name>A0AAV6FJI9_9TELE</name>
<protein>
    <recommendedName>
        <fullName evidence="10">Interferon a3-like</fullName>
    </recommendedName>
</protein>
<dbReference type="Gene3D" id="1.20.1250.10">
    <property type="match status" value="1"/>
</dbReference>
<dbReference type="GO" id="GO:0005125">
    <property type="term" value="F:cytokine activity"/>
    <property type="evidence" value="ECO:0007669"/>
    <property type="project" value="UniProtKB-KW"/>
</dbReference>
<dbReference type="GO" id="GO:0006955">
    <property type="term" value="P:immune response"/>
    <property type="evidence" value="ECO:0007669"/>
    <property type="project" value="UniProtKB-ARBA"/>
</dbReference>
<dbReference type="GO" id="GO:0005615">
    <property type="term" value="C:extracellular space"/>
    <property type="evidence" value="ECO:0007669"/>
    <property type="project" value="UniProtKB-KW"/>
</dbReference>
<dbReference type="EMBL" id="JADWDJ010000022">
    <property type="protein sequence ID" value="KAG5262949.1"/>
    <property type="molecule type" value="Genomic_DNA"/>
</dbReference>
<keyword evidence="4" id="KW-0964">Secreted</keyword>
<proteinExistence type="inferred from homology"/>
<dbReference type="InterPro" id="IPR000471">
    <property type="entry name" value="Interferon_alpha/beta/delta"/>
</dbReference>
<dbReference type="PANTHER" id="PTHR11691:SF73">
    <property type="entry name" value="INTERFERON BETA"/>
    <property type="match status" value="1"/>
</dbReference>
<keyword evidence="9" id="KW-1185">Reference proteome</keyword>
<sequence length="156" mass="18369">MLFIGCPWMQHKFPQYSRNYLTLLEEMGEKITEDNVGLNFPDELYRLARKSQPERIIWFIAQVLDEVSLLLDENVTAVAWDQKKLKDFMSTLDTQLVATQSCVSKTKGNKRLHLYFKKLRNETLGKMEDKAKAWELIRKEVHRHLTKVDLLASTRL</sequence>
<dbReference type="InterPro" id="IPR009079">
    <property type="entry name" value="4_helix_cytokine-like_core"/>
</dbReference>
<keyword evidence="5" id="KW-0732">Signal</keyword>
<comment type="similarity">
    <text evidence="2">Belongs to the alpha/beta interferon family.</text>
</comment>
<dbReference type="SUPFAM" id="SSF47266">
    <property type="entry name" value="4-helical cytokines"/>
    <property type="match status" value="1"/>
</dbReference>
<dbReference type="GO" id="GO:0051607">
    <property type="term" value="P:defense response to virus"/>
    <property type="evidence" value="ECO:0007669"/>
    <property type="project" value="UniProtKB-KW"/>
</dbReference>
<evidence type="ECO:0000256" key="2">
    <source>
        <dbReference type="ARBA" id="ARBA00011033"/>
    </source>
</evidence>
<keyword evidence="3" id="KW-0202">Cytokine</keyword>
<dbReference type="GO" id="GO:0005126">
    <property type="term" value="F:cytokine receptor binding"/>
    <property type="evidence" value="ECO:0007669"/>
    <property type="project" value="InterPro"/>
</dbReference>
<dbReference type="Pfam" id="PF00143">
    <property type="entry name" value="Interferon"/>
    <property type="match status" value="1"/>
</dbReference>
<evidence type="ECO:0000256" key="5">
    <source>
        <dbReference type="ARBA" id="ARBA00022729"/>
    </source>
</evidence>
<evidence type="ECO:0008006" key="10">
    <source>
        <dbReference type="Google" id="ProtNLM"/>
    </source>
</evidence>
<keyword evidence="6" id="KW-0051">Antiviral defense</keyword>
<comment type="caution">
    <text evidence="8">The sequence shown here is derived from an EMBL/GenBank/DDBJ whole genome shotgun (WGS) entry which is preliminary data.</text>
</comment>
<evidence type="ECO:0000256" key="4">
    <source>
        <dbReference type="ARBA" id="ARBA00022525"/>
    </source>
</evidence>
<evidence type="ECO:0000313" key="9">
    <source>
        <dbReference type="Proteomes" id="UP000823561"/>
    </source>
</evidence>
<dbReference type="AlphaFoldDB" id="A0AAV6FJI9"/>
<evidence type="ECO:0000256" key="7">
    <source>
        <dbReference type="ARBA" id="ARBA00023157"/>
    </source>
</evidence>
<dbReference type="PANTHER" id="PTHR11691">
    <property type="entry name" value="TYPE I INTERFERON"/>
    <property type="match status" value="1"/>
</dbReference>
<comment type="subcellular location">
    <subcellularLocation>
        <location evidence="1">Secreted</location>
    </subcellularLocation>
</comment>
<evidence type="ECO:0000256" key="3">
    <source>
        <dbReference type="ARBA" id="ARBA00022514"/>
    </source>
</evidence>
<evidence type="ECO:0000256" key="1">
    <source>
        <dbReference type="ARBA" id="ARBA00004613"/>
    </source>
</evidence>
<accession>A0AAV6FJI9</accession>
<gene>
    <name evidence="8" type="ORF">AALO_G00280790</name>
</gene>